<dbReference type="AlphaFoldDB" id="A0A2W5FJ51"/>
<evidence type="ECO:0000313" key="1">
    <source>
        <dbReference type="EMBL" id="PZP55941.1"/>
    </source>
</evidence>
<sequence length="337" mass="37246">MVEIPGEQLLAKLWETIAERGMGNLLKPWQMRRVETVRQELRLKELNELAKLEEEIVERRVKRFPQLNAGSLAFVTAEEIADGSMPLLRQVTKPDSVAATIIVERIAQDINVSKAILKAEAELEDAVGAAPTEDVNLDWLSRWRDCVSAVSDEELQSLWGKLLAGEVQNPGRFSLRTLEFLRNLSSKEAKEIEMLFSFAFNTNAIYRDDAVLEKNGISFKFLLHMQELGVVSGVDGLGLRWSASNTDPTGLAFRSMVLFNDCVLKVTHPDPGVSLDLKVCSLTGVAAELYQIGHFRSQAEHVAAAIRDIKVKGFAVEIAQSIKGTGLASHFGPFTAA</sequence>
<gene>
    <name evidence="1" type="ORF">DI586_05275</name>
</gene>
<proteinExistence type="predicted"/>
<name>A0A2W5FJ51_9BACT</name>
<evidence type="ECO:0008006" key="3">
    <source>
        <dbReference type="Google" id="ProtNLM"/>
    </source>
</evidence>
<dbReference type="EMBL" id="QFOT01000044">
    <property type="protein sequence ID" value="PZP55941.1"/>
    <property type="molecule type" value="Genomic_DNA"/>
</dbReference>
<reference evidence="1 2" key="1">
    <citation type="submission" date="2017-08" db="EMBL/GenBank/DDBJ databases">
        <title>Infants hospitalized years apart are colonized by the same room-sourced microbial strains.</title>
        <authorList>
            <person name="Brooks B."/>
            <person name="Olm M.R."/>
            <person name="Firek B.A."/>
            <person name="Baker R."/>
            <person name="Thomas B.C."/>
            <person name="Morowitz M.J."/>
            <person name="Banfield J.F."/>
        </authorList>
    </citation>
    <scope>NUCLEOTIDE SEQUENCE [LARGE SCALE GENOMIC DNA]</scope>
    <source>
        <strain evidence="1">S2_006_000_R2_64</strain>
    </source>
</reference>
<organism evidence="1 2">
    <name type="scientific">Micavibrio aeruginosavorus</name>
    <dbReference type="NCBI Taxonomy" id="349221"/>
    <lineage>
        <taxon>Bacteria</taxon>
        <taxon>Pseudomonadati</taxon>
        <taxon>Bdellovibrionota</taxon>
        <taxon>Bdellovibrionia</taxon>
        <taxon>Bdellovibrionales</taxon>
        <taxon>Pseudobdellovibrionaceae</taxon>
        <taxon>Micavibrio</taxon>
    </lineage>
</organism>
<comment type="caution">
    <text evidence="1">The sequence shown here is derived from an EMBL/GenBank/DDBJ whole genome shotgun (WGS) entry which is preliminary data.</text>
</comment>
<dbReference type="Proteomes" id="UP000249739">
    <property type="component" value="Unassembled WGS sequence"/>
</dbReference>
<dbReference type="Pfam" id="PF10987">
    <property type="entry name" value="DUF2806"/>
    <property type="match status" value="1"/>
</dbReference>
<accession>A0A2W5FJ51</accession>
<evidence type="ECO:0000313" key="2">
    <source>
        <dbReference type="Proteomes" id="UP000249739"/>
    </source>
</evidence>
<protein>
    <recommendedName>
        <fullName evidence="3">DUF2806 domain-containing protein</fullName>
    </recommendedName>
</protein>
<dbReference type="InterPro" id="IPR021254">
    <property type="entry name" value="DUF2806"/>
</dbReference>